<dbReference type="RefSeq" id="WP_055342096.1">
    <property type="nucleotide sequence ID" value="NZ_CEKZ01000003.1"/>
</dbReference>
<dbReference type="SFLD" id="SFLDS00003">
    <property type="entry name" value="Haloacid_Dehalogenase"/>
    <property type="match status" value="1"/>
</dbReference>
<dbReference type="EC" id="3.1.3.23" evidence="1"/>
<organism evidence="1 2">
    <name type="scientific">Paraclostridium sordellii</name>
    <name type="common">Clostridium sordellii</name>
    <dbReference type="NCBI Taxonomy" id="1505"/>
    <lineage>
        <taxon>Bacteria</taxon>
        <taxon>Bacillati</taxon>
        <taxon>Bacillota</taxon>
        <taxon>Clostridia</taxon>
        <taxon>Peptostreptococcales</taxon>
        <taxon>Peptostreptococcaceae</taxon>
        <taxon>Paraclostridium</taxon>
    </lineage>
</organism>
<evidence type="ECO:0000313" key="2">
    <source>
        <dbReference type="Proteomes" id="UP000049127"/>
    </source>
</evidence>
<dbReference type="AlphaFoldDB" id="A0A0C7QKB5"/>
<dbReference type="OrthoDB" id="9810101at2"/>
<gene>
    <name evidence="1" type="primary">supH</name>
    <name evidence="1" type="ORF">R28058_17191</name>
</gene>
<dbReference type="InterPro" id="IPR006379">
    <property type="entry name" value="HAD-SF_hydro_IIB"/>
</dbReference>
<dbReference type="SUPFAM" id="SSF56784">
    <property type="entry name" value="HAD-like"/>
    <property type="match status" value="1"/>
</dbReference>
<protein>
    <submittedName>
        <fullName evidence="1">HAD hydrolase</fullName>
        <ecNumber evidence="1">3.1.3.23</ecNumber>
    </submittedName>
</protein>
<dbReference type="NCBIfam" id="TIGR01484">
    <property type="entry name" value="HAD-SF-IIB"/>
    <property type="match status" value="1"/>
</dbReference>
<dbReference type="InterPro" id="IPR000150">
    <property type="entry name" value="Cof"/>
</dbReference>
<dbReference type="NCBIfam" id="TIGR00099">
    <property type="entry name" value="Cof-subfamily"/>
    <property type="match status" value="1"/>
</dbReference>
<dbReference type="Gene3D" id="3.40.50.1000">
    <property type="entry name" value="HAD superfamily/HAD-like"/>
    <property type="match status" value="1"/>
</dbReference>
<reference evidence="1 2" key="1">
    <citation type="submission" date="2015-01" db="EMBL/GenBank/DDBJ databases">
        <authorList>
            <person name="Aslett A.Martin."/>
            <person name="De Silva Nishadi"/>
        </authorList>
    </citation>
    <scope>NUCLEOTIDE SEQUENCE [LARGE SCALE GENOMIC DNA]</scope>
    <source>
        <strain evidence="1 2">R28058</strain>
    </source>
</reference>
<dbReference type="PANTHER" id="PTHR10000:SF8">
    <property type="entry name" value="HAD SUPERFAMILY HYDROLASE-LIKE, TYPE 3"/>
    <property type="match status" value="1"/>
</dbReference>
<dbReference type="PROSITE" id="PS01228">
    <property type="entry name" value="COF_1"/>
    <property type="match status" value="1"/>
</dbReference>
<sequence length="270" mass="31068">MVKLIATDMDGTLLNSNHKIPSDFKETIEKLKENNIMFAIATGRNYLDISYKFEDYKDELMFICENGTGIFYKDECIYSKFLEKHTIEKLVNIGRGIKDAYPMLCGTKGLYLEDDKALELLNIHFPMNVPVIKVDSLLDVEDGIFKVNMFDMIDAESNSYDIFKNKGIKEITITPSGKFWLDISSFGTNKGIAIKKVQDMFDIKYDETMVFGDHLNDIEMMKSAYYSYAMKNGHEDVKEVANFETKYTNEECGVIKTIKEEILQKKELAL</sequence>
<proteinExistence type="predicted"/>
<dbReference type="GO" id="GO:0005829">
    <property type="term" value="C:cytosol"/>
    <property type="evidence" value="ECO:0007669"/>
    <property type="project" value="TreeGrafter"/>
</dbReference>
<dbReference type="SFLD" id="SFLDG01140">
    <property type="entry name" value="C2.B:_Phosphomannomutase_and_P"/>
    <property type="match status" value="1"/>
</dbReference>
<dbReference type="InterPro" id="IPR023214">
    <property type="entry name" value="HAD_sf"/>
</dbReference>
<dbReference type="Pfam" id="PF08282">
    <property type="entry name" value="Hydrolase_3"/>
    <property type="match status" value="1"/>
</dbReference>
<dbReference type="InterPro" id="IPR036412">
    <property type="entry name" value="HAD-like_sf"/>
</dbReference>
<name>A0A0C7QKB5_PARSO</name>
<dbReference type="Gene3D" id="3.30.1240.10">
    <property type="match status" value="1"/>
</dbReference>
<dbReference type="CDD" id="cd07518">
    <property type="entry name" value="HAD_YbiV-Like"/>
    <property type="match status" value="1"/>
</dbReference>
<evidence type="ECO:0000313" key="1">
    <source>
        <dbReference type="EMBL" id="CEQ03986.1"/>
    </source>
</evidence>
<keyword evidence="1" id="KW-0378">Hydrolase</keyword>
<dbReference type="EMBL" id="CEKZ01000003">
    <property type="protein sequence ID" value="CEQ03986.1"/>
    <property type="molecule type" value="Genomic_DNA"/>
</dbReference>
<dbReference type="Proteomes" id="UP000049127">
    <property type="component" value="Unassembled WGS sequence"/>
</dbReference>
<dbReference type="PANTHER" id="PTHR10000">
    <property type="entry name" value="PHOSPHOSERINE PHOSPHATASE"/>
    <property type="match status" value="1"/>
</dbReference>
<dbReference type="GO" id="GO:0050308">
    <property type="term" value="F:sugar-phosphatase activity"/>
    <property type="evidence" value="ECO:0007669"/>
    <property type="project" value="UniProtKB-EC"/>
</dbReference>
<accession>A0A0C7QKB5</accession>
<dbReference type="GO" id="GO:0000287">
    <property type="term" value="F:magnesium ion binding"/>
    <property type="evidence" value="ECO:0007669"/>
    <property type="project" value="TreeGrafter"/>
</dbReference>
<dbReference type="SFLD" id="SFLDG01144">
    <property type="entry name" value="C2.B.4:_PGP_Like"/>
    <property type="match status" value="1"/>
</dbReference>